<organism evidence="1">
    <name type="scientific">Gordonia amarae</name>
    <dbReference type="NCBI Taxonomy" id="36821"/>
    <lineage>
        <taxon>Bacteria</taxon>
        <taxon>Bacillati</taxon>
        <taxon>Actinomycetota</taxon>
        <taxon>Actinomycetes</taxon>
        <taxon>Mycobacteriales</taxon>
        <taxon>Gordoniaceae</taxon>
        <taxon>Gordonia</taxon>
    </lineage>
</organism>
<gene>
    <name evidence="1" type="ORF">GII30_02220</name>
</gene>
<evidence type="ECO:0000313" key="1">
    <source>
        <dbReference type="EMBL" id="QHN38154.1"/>
    </source>
</evidence>
<sequence length="143" mass="15060">MSTRITGLALAATAATGLCLCAVCAGIGAPPSGGDSGSVPDIGLATESSGAFTGCGRLDSPWGEGSVEIHRGHDFDCLEAVAMTRQYFTDLTERQYGDNTALVHLDQFDVYCSTYGVDEMNRADSFGYRVSCTDITNEVLFVP</sequence>
<accession>A0A857KFT8</accession>
<name>A0A857KFT8_9ACTN</name>
<protein>
    <submittedName>
        <fullName evidence="1">Uncharacterized protein</fullName>
    </submittedName>
</protein>
<dbReference type="EMBL" id="CP045810">
    <property type="protein sequence ID" value="QHN38154.1"/>
    <property type="molecule type" value="Genomic_DNA"/>
</dbReference>
<dbReference type="AlphaFoldDB" id="A0A857KFT8"/>
<proteinExistence type="predicted"/>
<reference evidence="1" key="1">
    <citation type="journal article" date="2021" name="Nat. Microbiol.">
        <title>Cocultivation of an ultrasmall environmental parasitic bacterium with lytic ability against bacteria associated with wastewater foams.</title>
        <authorList>
            <person name="Batinovic S."/>
            <person name="Rose J.J.A."/>
            <person name="Ratcliffe J."/>
            <person name="Seviour R.J."/>
            <person name="Petrovski S."/>
        </authorList>
    </citation>
    <scope>NUCLEOTIDE SEQUENCE</scope>
    <source>
        <strain evidence="1">CON44</strain>
    </source>
</reference>
<dbReference type="RefSeq" id="WP_005185304.1">
    <property type="nucleotide sequence ID" value="NZ_CP045804.1"/>
</dbReference>